<dbReference type="SMART" id="SM00343">
    <property type="entry name" value="ZnF_C2HC"/>
    <property type="match status" value="1"/>
</dbReference>
<evidence type="ECO:0000313" key="4">
    <source>
        <dbReference type="EMBL" id="EGO28487.1"/>
    </source>
</evidence>
<dbReference type="GeneID" id="18814389"/>
<dbReference type="EMBL" id="GL945430">
    <property type="protein sequence ID" value="EGO28487.1"/>
    <property type="molecule type" value="Genomic_DNA"/>
</dbReference>
<evidence type="ECO:0000256" key="1">
    <source>
        <dbReference type="ARBA" id="ARBA00022664"/>
    </source>
</evidence>
<evidence type="ECO:0000259" key="3">
    <source>
        <dbReference type="PROSITE" id="PS50158"/>
    </source>
</evidence>
<proteinExistence type="predicted"/>
<dbReference type="OrthoDB" id="2527451at2759"/>
<dbReference type="PROSITE" id="PS50158">
    <property type="entry name" value="ZF_CCHC"/>
    <property type="match status" value="1"/>
</dbReference>
<feature type="domain" description="CCHC-type" evidence="3">
    <location>
        <begin position="228"/>
        <end position="243"/>
    </location>
</feature>
<dbReference type="InterPro" id="IPR001878">
    <property type="entry name" value="Znf_CCHC"/>
</dbReference>
<keyword evidence="1" id="KW-0507">mRNA processing</keyword>
<dbReference type="HOGENOM" id="CLU_011693_0_0_1"/>
<dbReference type="Gene3D" id="4.10.60.10">
    <property type="entry name" value="Zinc finger, CCHC-type"/>
    <property type="match status" value="1"/>
</dbReference>
<keyword evidence="2" id="KW-0863">Zinc-finger</keyword>
<sequence length="302" mass="34658">MSLQQDMNGLLHAMHAQIATLTSQLAELQTNPPAATPSVEKKFNKKVEVVADPGAFEGDRAWFTEWWIKLQIWVKANWDAFADDFEECYTAEVWPTWDDLKKEIKKYFKPQAERDWARQQIHSFKQGNMRMDDYVTRFLALSIQGGLENEHAVELLEYNVNPRIAEQIYLQDTRNENLALAAEEAPWVIKPSKIFSRVQAIRAATRAGRPIDIGAVQEGQMRRFKGNCYNCGQEGHMSRDCRKGAQATQQKNNQGRQACQLESKKPDDRLQTLAGCSYNKIRAFFYDQQTAEMKVQGKEFGA</sequence>
<keyword evidence="2" id="KW-0862">Zinc</keyword>
<dbReference type="KEGG" id="sla:SERLADRAFT_434401"/>
<organism>
    <name type="scientific">Serpula lacrymans var. lacrymans (strain S7.9)</name>
    <name type="common">Dry rot fungus</name>
    <dbReference type="NCBI Taxonomy" id="578457"/>
    <lineage>
        <taxon>Eukaryota</taxon>
        <taxon>Fungi</taxon>
        <taxon>Dikarya</taxon>
        <taxon>Basidiomycota</taxon>
        <taxon>Agaricomycotina</taxon>
        <taxon>Agaricomycetes</taxon>
        <taxon>Agaricomycetidae</taxon>
        <taxon>Boletales</taxon>
        <taxon>Coniophorineae</taxon>
        <taxon>Serpulaceae</taxon>
        <taxon>Serpula</taxon>
    </lineage>
</organism>
<dbReference type="AlphaFoldDB" id="F8NKS5"/>
<dbReference type="InterPro" id="IPR036875">
    <property type="entry name" value="Znf_CCHC_sf"/>
</dbReference>
<dbReference type="InterPro" id="IPR005162">
    <property type="entry name" value="Retrotrans_gag_dom"/>
</dbReference>
<keyword evidence="2" id="KW-0479">Metal-binding</keyword>
<dbReference type="SUPFAM" id="SSF57756">
    <property type="entry name" value="Retrovirus zinc finger-like domains"/>
    <property type="match status" value="1"/>
</dbReference>
<protein>
    <recommendedName>
        <fullName evidence="3">CCHC-type domain-containing protein</fullName>
    </recommendedName>
</protein>
<evidence type="ECO:0000256" key="2">
    <source>
        <dbReference type="PROSITE-ProRule" id="PRU00047"/>
    </source>
</evidence>
<dbReference type="GO" id="GO:0006397">
    <property type="term" value="P:mRNA processing"/>
    <property type="evidence" value="ECO:0007669"/>
    <property type="project" value="UniProtKB-KW"/>
</dbReference>
<accession>F8NKS5</accession>
<dbReference type="Pfam" id="PF00098">
    <property type="entry name" value="zf-CCHC"/>
    <property type="match status" value="1"/>
</dbReference>
<reference evidence="4" key="1">
    <citation type="submission" date="2011-04" db="EMBL/GenBank/DDBJ databases">
        <title>Evolution of plant cell wall degrading machinery underlies the functional diversity of forest fungi.</title>
        <authorList>
            <consortium name="US DOE Joint Genome Institute (JGI-PGF)"/>
            <person name="Eastwood D.C."/>
            <person name="Floudas D."/>
            <person name="Binder M."/>
            <person name="Majcherczyk A."/>
            <person name="Schneider P."/>
            <person name="Aerts A."/>
            <person name="Asiegbu F.O."/>
            <person name="Baker S.E."/>
            <person name="Barry K."/>
            <person name="Bendiksby M."/>
            <person name="Blumentritt M."/>
            <person name="Coutinho P.M."/>
            <person name="Cullen D."/>
            <person name="Cullen D."/>
            <person name="Gathman A."/>
            <person name="Goodell B."/>
            <person name="Henrissat B."/>
            <person name="Ihrmark K."/>
            <person name="Kauserud H."/>
            <person name="Kohler A."/>
            <person name="LaButti K."/>
            <person name="Lapidus A."/>
            <person name="Lavin J.L."/>
            <person name="Lee Y.-H."/>
            <person name="Lindquist E."/>
            <person name="Lilly W."/>
            <person name="Lucas S."/>
            <person name="Morin E."/>
            <person name="Murat C."/>
            <person name="Oguiza J.A."/>
            <person name="Park J."/>
            <person name="Pisabarro A.G."/>
            <person name="Riley R."/>
            <person name="Rosling A."/>
            <person name="Salamov A."/>
            <person name="Schmidt O."/>
            <person name="Schmutz J."/>
            <person name="Skrede I."/>
            <person name="Stenlid J."/>
            <person name="Wiebenga A."/>
            <person name="Xie X."/>
            <person name="Kues U."/>
            <person name="Hibbett D.S."/>
            <person name="Hoffmeister D."/>
            <person name="Hogberg N."/>
            <person name="Martin F."/>
            <person name="Grigoriev I.V."/>
            <person name="Watkinson S.C."/>
        </authorList>
    </citation>
    <scope>NUCLEOTIDE SEQUENCE</scope>
    <source>
        <strain evidence="4">S7.9</strain>
    </source>
</reference>
<name>F8NKS5_SERL9</name>
<dbReference type="GO" id="GO:0003676">
    <property type="term" value="F:nucleic acid binding"/>
    <property type="evidence" value="ECO:0007669"/>
    <property type="project" value="InterPro"/>
</dbReference>
<dbReference type="GO" id="GO:0008270">
    <property type="term" value="F:zinc ion binding"/>
    <property type="evidence" value="ECO:0007669"/>
    <property type="project" value="UniProtKB-KW"/>
</dbReference>
<gene>
    <name evidence="4" type="ORF">SERLADRAFT_434401</name>
</gene>
<dbReference type="Proteomes" id="UP000008064">
    <property type="component" value="Unassembled WGS sequence"/>
</dbReference>
<dbReference type="Pfam" id="PF03732">
    <property type="entry name" value="Retrotrans_gag"/>
    <property type="match status" value="1"/>
</dbReference>
<dbReference type="RefSeq" id="XP_007314686.1">
    <property type="nucleotide sequence ID" value="XM_007314624.1"/>
</dbReference>